<name>A0A2S7IES0_9BACT</name>
<reference evidence="5" key="1">
    <citation type="submission" date="2018-02" db="EMBL/GenBank/DDBJ databases">
        <title>Genome sequencing of Solimonas sp. HR-BB.</title>
        <authorList>
            <person name="Lee Y."/>
            <person name="Jeon C.O."/>
        </authorList>
    </citation>
    <scope>NUCLEOTIDE SEQUENCE [LARGE SCALE GENOMIC DNA]</scope>
    <source>
        <strain evidence="5">HR-U</strain>
    </source>
</reference>
<protein>
    <recommendedName>
        <fullName evidence="3">Glycosyl transferase family 1 domain-containing protein</fullName>
    </recommendedName>
</protein>
<evidence type="ECO:0000256" key="2">
    <source>
        <dbReference type="ARBA" id="ARBA00022679"/>
    </source>
</evidence>
<comment type="caution">
    <text evidence="4">The sequence shown here is derived from an EMBL/GenBank/DDBJ whole genome shotgun (WGS) entry which is preliminary data.</text>
</comment>
<evidence type="ECO:0000313" key="4">
    <source>
        <dbReference type="EMBL" id="PQA53173.1"/>
    </source>
</evidence>
<dbReference type="PANTHER" id="PTHR12526:SF510">
    <property type="entry name" value="D-INOSITOL 3-PHOSPHATE GLYCOSYLTRANSFERASE"/>
    <property type="match status" value="1"/>
</dbReference>
<proteinExistence type="predicted"/>
<dbReference type="Gene3D" id="3.40.50.2000">
    <property type="entry name" value="Glycogen Phosphorylase B"/>
    <property type="match status" value="2"/>
</dbReference>
<evidence type="ECO:0000313" key="5">
    <source>
        <dbReference type="Proteomes" id="UP000239590"/>
    </source>
</evidence>
<keyword evidence="2" id="KW-0808">Transferase</keyword>
<dbReference type="Proteomes" id="UP000239590">
    <property type="component" value="Unassembled WGS sequence"/>
</dbReference>
<dbReference type="GO" id="GO:0016757">
    <property type="term" value="F:glycosyltransferase activity"/>
    <property type="evidence" value="ECO:0007669"/>
    <property type="project" value="UniProtKB-KW"/>
</dbReference>
<sequence length="379" mass="42315">MLRTNDYSSKATNRMKKNVAILSAGLGNVSRGFETSASLWYQALAREKELAVELFAGGPQPQATRIWNLPRNGKVARLLRSLRLIQDGCRLEQLSFGLGLLPYLFRGKLDVVWLQEATLASLMLRFKKMFHFRYRIMFCDGAPVGHAFAQQFDYLIFLHAYALQAALADGIAARRCAVIPHVADVTVYPTSKADARAHFGLASDRFVIICVAAWNKHHKRIDYLLQEVAQLQRPEITLLLCGQPEQETQELQAMAQDLGLDVQWHTLTRQDLSLAYSAADVFVLPSLHEGLAAVLLEAAAHQLPVLSHMHEGGKYVFGEAYEGLADFSQRGVLADRLKAWQAAADLSPIGAYTYRCVSERFNATTLTHTLVNFINRATL</sequence>
<dbReference type="CDD" id="cd03801">
    <property type="entry name" value="GT4_PimA-like"/>
    <property type="match status" value="1"/>
</dbReference>
<keyword evidence="5" id="KW-1185">Reference proteome</keyword>
<evidence type="ECO:0000259" key="3">
    <source>
        <dbReference type="Pfam" id="PF00534"/>
    </source>
</evidence>
<dbReference type="EMBL" id="PTRA01000010">
    <property type="protein sequence ID" value="PQA53173.1"/>
    <property type="molecule type" value="Genomic_DNA"/>
</dbReference>
<evidence type="ECO:0000256" key="1">
    <source>
        <dbReference type="ARBA" id="ARBA00022676"/>
    </source>
</evidence>
<dbReference type="Pfam" id="PF00534">
    <property type="entry name" value="Glycos_transf_1"/>
    <property type="match status" value="1"/>
</dbReference>
<dbReference type="InterPro" id="IPR001296">
    <property type="entry name" value="Glyco_trans_1"/>
</dbReference>
<dbReference type="AlphaFoldDB" id="A0A2S7IES0"/>
<keyword evidence="1" id="KW-0328">Glycosyltransferase</keyword>
<dbReference type="PANTHER" id="PTHR12526">
    <property type="entry name" value="GLYCOSYLTRANSFERASE"/>
    <property type="match status" value="1"/>
</dbReference>
<feature type="domain" description="Glycosyl transferase family 1" evidence="3">
    <location>
        <begin position="194"/>
        <end position="324"/>
    </location>
</feature>
<dbReference type="OrthoDB" id="9811239at2"/>
<dbReference type="SUPFAM" id="SSF53756">
    <property type="entry name" value="UDP-Glycosyltransferase/glycogen phosphorylase"/>
    <property type="match status" value="1"/>
</dbReference>
<organism evidence="4 5">
    <name type="scientific">Siphonobacter curvatus</name>
    <dbReference type="NCBI Taxonomy" id="2094562"/>
    <lineage>
        <taxon>Bacteria</taxon>
        <taxon>Pseudomonadati</taxon>
        <taxon>Bacteroidota</taxon>
        <taxon>Cytophagia</taxon>
        <taxon>Cytophagales</taxon>
        <taxon>Cytophagaceae</taxon>
        <taxon>Siphonobacter</taxon>
    </lineage>
</organism>
<accession>A0A2S7IES0</accession>
<gene>
    <name evidence="4" type="ORF">C5O19_24915</name>
</gene>